<sequence length="238" mass="25464">MFTMKQLILGLLLIVGGITGFQAQSVNAAVKITSTSITSKVDTPLNLKSLVKTNYASTKIKSVTLTTSQPVLASPQNLTIGVKVTATDKSVASKNLTLKVVANNNLKQRANMIYFLQSAVPYIKGNMSVTKAPALTAQTWGGNVNFSGTDKQNTEFIGHNPGVFVQNKQLKIGAAIKVTDAKNRAFVYHVDKIAVVNPLGYTKAGVDLYPSITTRGTTEHIVLQSSVNASDKLIVFAH</sequence>
<reference evidence="1 2" key="1">
    <citation type="journal article" date="2015" name="Genome Announc.">
        <title>Expanding the biotechnology potential of lactobacilli through comparative genomics of 213 strains and associated genera.</title>
        <authorList>
            <person name="Sun Z."/>
            <person name="Harris H.M."/>
            <person name="McCann A."/>
            <person name="Guo C."/>
            <person name="Argimon S."/>
            <person name="Zhang W."/>
            <person name="Yang X."/>
            <person name="Jeffery I.B."/>
            <person name="Cooney J.C."/>
            <person name="Kagawa T.F."/>
            <person name="Liu W."/>
            <person name="Song Y."/>
            <person name="Salvetti E."/>
            <person name="Wrobel A."/>
            <person name="Rasinkangas P."/>
            <person name="Parkhill J."/>
            <person name="Rea M.C."/>
            <person name="O'Sullivan O."/>
            <person name="Ritari J."/>
            <person name="Douillard F.P."/>
            <person name="Paul Ross R."/>
            <person name="Yang R."/>
            <person name="Briner A.E."/>
            <person name="Felis G.E."/>
            <person name="de Vos W.M."/>
            <person name="Barrangou R."/>
            <person name="Klaenhammer T.R."/>
            <person name="Caufield P.W."/>
            <person name="Cui Y."/>
            <person name="Zhang H."/>
            <person name="O'Toole P.W."/>
        </authorList>
    </citation>
    <scope>NUCLEOTIDE SEQUENCE [LARGE SCALE GENOMIC DNA]</scope>
    <source>
        <strain evidence="1 2">DSM 13343</strain>
    </source>
</reference>
<protein>
    <submittedName>
        <fullName evidence="1">Uncharacterized protein</fullName>
    </submittedName>
</protein>
<dbReference type="EMBL" id="AZEU01000044">
    <property type="protein sequence ID" value="KRL52194.1"/>
    <property type="molecule type" value="Genomic_DNA"/>
</dbReference>
<organism evidence="1 2">
    <name type="scientific">Lacticaseibacillus manihotivorans DSM 13343 = JCM 12514</name>
    <dbReference type="NCBI Taxonomy" id="1423769"/>
    <lineage>
        <taxon>Bacteria</taxon>
        <taxon>Bacillati</taxon>
        <taxon>Bacillota</taxon>
        <taxon>Bacilli</taxon>
        <taxon>Lactobacillales</taxon>
        <taxon>Lactobacillaceae</taxon>
        <taxon>Lacticaseibacillus</taxon>
    </lineage>
</organism>
<keyword evidence="2" id="KW-1185">Reference proteome</keyword>
<proteinExistence type="predicted"/>
<name>A0A0R1RDH4_9LACO</name>
<accession>A0A0R1RDH4</accession>
<gene>
    <name evidence="1" type="ORF">FD01_GL002651</name>
</gene>
<dbReference type="Proteomes" id="UP000051790">
    <property type="component" value="Unassembled WGS sequence"/>
</dbReference>
<evidence type="ECO:0000313" key="2">
    <source>
        <dbReference type="Proteomes" id="UP000051790"/>
    </source>
</evidence>
<dbReference type="AlphaFoldDB" id="A0A0R1RDH4"/>
<dbReference type="Gene3D" id="2.40.260.10">
    <property type="entry name" value="Sortase"/>
    <property type="match status" value="1"/>
</dbReference>
<dbReference type="InterPro" id="IPR023365">
    <property type="entry name" value="Sortase_dom-sf"/>
</dbReference>
<dbReference type="PATRIC" id="fig|1423769.4.peg.2860"/>
<comment type="caution">
    <text evidence="1">The sequence shown here is derived from an EMBL/GenBank/DDBJ whole genome shotgun (WGS) entry which is preliminary data.</text>
</comment>
<evidence type="ECO:0000313" key="1">
    <source>
        <dbReference type="EMBL" id="KRL52194.1"/>
    </source>
</evidence>